<dbReference type="SUPFAM" id="SSF48452">
    <property type="entry name" value="TPR-like"/>
    <property type="match status" value="1"/>
</dbReference>
<dbReference type="InterPro" id="IPR019734">
    <property type="entry name" value="TPR_rpt"/>
</dbReference>
<dbReference type="GO" id="GO:0006355">
    <property type="term" value="P:regulation of DNA-templated transcription"/>
    <property type="evidence" value="ECO:0007669"/>
    <property type="project" value="InterPro"/>
</dbReference>
<dbReference type="SUPFAM" id="SSF52540">
    <property type="entry name" value="P-loop containing nucleoside triphosphate hydrolases"/>
    <property type="match status" value="1"/>
</dbReference>
<dbReference type="GO" id="GO:0003677">
    <property type="term" value="F:DNA binding"/>
    <property type="evidence" value="ECO:0007669"/>
    <property type="project" value="InterPro"/>
</dbReference>
<dbReference type="Gene3D" id="1.25.40.10">
    <property type="entry name" value="Tetratricopeptide repeat domain"/>
    <property type="match status" value="1"/>
</dbReference>
<proteinExistence type="predicted"/>
<dbReference type="SMART" id="SM00421">
    <property type="entry name" value="HTH_LUXR"/>
    <property type="match status" value="1"/>
</dbReference>
<keyword evidence="5" id="KW-1185">Reference proteome</keyword>
<keyword evidence="2" id="KW-0067">ATP-binding</keyword>
<dbReference type="PROSITE" id="PS50043">
    <property type="entry name" value="HTH_LUXR_2"/>
    <property type="match status" value="1"/>
</dbReference>
<evidence type="ECO:0000259" key="3">
    <source>
        <dbReference type="PROSITE" id="PS50043"/>
    </source>
</evidence>
<dbReference type="InterPro" id="IPR027417">
    <property type="entry name" value="P-loop_NTPase"/>
</dbReference>
<feature type="domain" description="HTH luxR-type" evidence="3">
    <location>
        <begin position="829"/>
        <end position="894"/>
    </location>
</feature>
<keyword evidence="1" id="KW-0547">Nucleotide-binding</keyword>
<dbReference type="PANTHER" id="PTHR16305:SF35">
    <property type="entry name" value="TRANSCRIPTIONAL ACTIVATOR DOMAIN"/>
    <property type="match status" value="1"/>
</dbReference>
<sequence>MQLVGRASELAALRRMAAAPGPRLVLVEGEAGIGKTSLVRELGAARWAYGVDEGAPPLWLWRQLVPDVRPDAAGDRFALVGELRAALAGGGLLVVDDVQWADEPSLLVLHRLLRAGAPVVVCATRRTGESGAGWDRVGPDLLSGPDVARLAVGGLPDEAAADLVRAVAATGDAGAGPVAEPAAEPAADTTDVAWAVRVGGGNPLFLRELARSSPAAVGRSMGGVGDVITARVRRLDAPVQRLLRAASLLAEDVELTVVARLLDEPTVACLPAVSAALAAGLLVDSGGGRFRFAHGLVRTVLAAQTPLQEAVVLHLRAAEALEDLHRHGLSAVSADIARHRAAVAVVGDRAPAVAWARRAAEDATRALAHEEAARLYRSALDCGGAALPPAERAESLLGLAAAEAAAGRHPETLAACREAVDLAPELVARAALLLEAIGERDRDRTVETWCVRALATATGAVRVRLLARLAEARYYGGDVEGARAPAAEAVAAAAEDSRQSVEARVAALRARQLTCSGPEFSGERAGLAAQMTALGEDCGRPDVELWGRLWTVDVLFERGDLGGIEVELTRLRSCVERRPGPLPRWHLLVATAALAQARGDLATARELGEEAFALLDALGHPAATGAFLSLLGGLGRHAGHSPDVAAPVIDDVGEVRAQLFARLGPAVALVESGRTAEAARLYRLTGPPREWEIPPYFRVQALAVGAQIAVGLGLPADVAWFVEALAPYADGHVVGGAGAANYLGPVALILGSCAAALGDLDGAVQHLTAALATSERIGAPGFAVEAACELGAVHLRRGDPAGRLLLTRARPTAVELGMAPWTARIDELLSRDGGPLTAREREVAELVAQGWSNREIAAALVLSERTVGNHVQHILTKLGVSNRGRIAAWMSSGMSSSPDARRPAPP</sequence>
<evidence type="ECO:0000313" key="4">
    <source>
        <dbReference type="EMBL" id="SDF89301.1"/>
    </source>
</evidence>
<dbReference type="OrthoDB" id="3543649at2"/>
<dbReference type="RefSeq" id="WP_093083412.1">
    <property type="nucleotide sequence ID" value="NZ_FNBE01000007.1"/>
</dbReference>
<accession>A0A1G7PSU3</accession>
<evidence type="ECO:0000256" key="2">
    <source>
        <dbReference type="ARBA" id="ARBA00022840"/>
    </source>
</evidence>
<dbReference type="InterPro" id="IPR041664">
    <property type="entry name" value="AAA_16"/>
</dbReference>
<dbReference type="Gene3D" id="1.10.10.10">
    <property type="entry name" value="Winged helix-like DNA-binding domain superfamily/Winged helix DNA-binding domain"/>
    <property type="match status" value="1"/>
</dbReference>
<dbReference type="PRINTS" id="PR00038">
    <property type="entry name" value="HTHLUXR"/>
</dbReference>
<dbReference type="SMART" id="SM00028">
    <property type="entry name" value="TPR"/>
    <property type="match status" value="2"/>
</dbReference>
<dbReference type="CDD" id="cd06170">
    <property type="entry name" value="LuxR_C_like"/>
    <property type="match status" value="1"/>
</dbReference>
<protein>
    <submittedName>
        <fullName evidence="4">Regulatory protein, luxR family</fullName>
    </submittedName>
</protein>
<dbReference type="InterPro" id="IPR011990">
    <property type="entry name" value="TPR-like_helical_dom_sf"/>
</dbReference>
<dbReference type="SUPFAM" id="SSF46894">
    <property type="entry name" value="C-terminal effector domain of the bipartite response regulators"/>
    <property type="match status" value="1"/>
</dbReference>
<dbReference type="InterPro" id="IPR036388">
    <property type="entry name" value="WH-like_DNA-bd_sf"/>
</dbReference>
<dbReference type="InterPro" id="IPR016032">
    <property type="entry name" value="Sig_transdc_resp-reg_C-effctor"/>
</dbReference>
<dbReference type="GO" id="GO:0004016">
    <property type="term" value="F:adenylate cyclase activity"/>
    <property type="evidence" value="ECO:0007669"/>
    <property type="project" value="TreeGrafter"/>
</dbReference>
<dbReference type="EMBL" id="FNBE01000007">
    <property type="protein sequence ID" value="SDF89301.1"/>
    <property type="molecule type" value="Genomic_DNA"/>
</dbReference>
<dbReference type="STRING" id="366584.SAMN05216377_107223"/>
<dbReference type="Pfam" id="PF00196">
    <property type="entry name" value="GerE"/>
    <property type="match status" value="1"/>
</dbReference>
<dbReference type="Proteomes" id="UP000198967">
    <property type="component" value="Unassembled WGS sequence"/>
</dbReference>
<reference evidence="4 5" key="1">
    <citation type="submission" date="2016-10" db="EMBL/GenBank/DDBJ databases">
        <authorList>
            <person name="de Groot N.N."/>
        </authorList>
    </citation>
    <scope>NUCLEOTIDE SEQUENCE [LARGE SCALE GENOMIC DNA]</scope>
    <source>
        <strain evidence="4 5">CGMCC 4.3143</strain>
    </source>
</reference>
<dbReference type="PROSITE" id="PS00622">
    <property type="entry name" value="HTH_LUXR_1"/>
    <property type="match status" value="1"/>
</dbReference>
<dbReference type="GO" id="GO:0005737">
    <property type="term" value="C:cytoplasm"/>
    <property type="evidence" value="ECO:0007669"/>
    <property type="project" value="TreeGrafter"/>
</dbReference>
<evidence type="ECO:0000313" key="5">
    <source>
        <dbReference type="Proteomes" id="UP000198967"/>
    </source>
</evidence>
<gene>
    <name evidence="4" type="ORF">SAMN05216377_107223</name>
</gene>
<dbReference type="InterPro" id="IPR000792">
    <property type="entry name" value="Tscrpt_reg_LuxR_C"/>
</dbReference>
<evidence type="ECO:0000256" key="1">
    <source>
        <dbReference type="ARBA" id="ARBA00022741"/>
    </source>
</evidence>
<organism evidence="4 5">
    <name type="scientific">Pseudonocardia oroxyli</name>
    <dbReference type="NCBI Taxonomy" id="366584"/>
    <lineage>
        <taxon>Bacteria</taxon>
        <taxon>Bacillati</taxon>
        <taxon>Actinomycetota</taxon>
        <taxon>Actinomycetes</taxon>
        <taxon>Pseudonocardiales</taxon>
        <taxon>Pseudonocardiaceae</taxon>
        <taxon>Pseudonocardia</taxon>
    </lineage>
</organism>
<name>A0A1G7PSU3_PSEOR</name>
<dbReference type="GO" id="GO:0005524">
    <property type="term" value="F:ATP binding"/>
    <property type="evidence" value="ECO:0007669"/>
    <property type="project" value="UniProtKB-KW"/>
</dbReference>
<dbReference type="PANTHER" id="PTHR16305">
    <property type="entry name" value="TESTICULAR SOLUBLE ADENYLYL CYCLASE"/>
    <property type="match status" value="1"/>
</dbReference>
<dbReference type="Pfam" id="PF13191">
    <property type="entry name" value="AAA_16"/>
    <property type="match status" value="1"/>
</dbReference>
<dbReference type="AlphaFoldDB" id="A0A1G7PSU3"/>